<evidence type="ECO:0000313" key="1">
    <source>
        <dbReference type="EMBL" id="WOC51511.1"/>
    </source>
</evidence>
<keyword evidence="2" id="KW-1185">Reference proteome</keyword>
<accession>A0AAU0F0E7</accession>
<dbReference type="AlphaFoldDB" id="A0AAU0F0E7"/>
<name>A0AAU0F0E7_9FLAO</name>
<proteinExistence type="predicted"/>
<protein>
    <submittedName>
        <fullName evidence="1">Uncharacterized protein</fullName>
    </submittedName>
</protein>
<organism evidence="1 2">
    <name type="scientific">Bergeyella porcorum</name>
    <dbReference type="NCBI Taxonomy" id="1735111"/>
    <lineage>
        <taxon>Bacteria</taxon>
        <taxon>Pseudomonadati</taxon>
        <taxon>Bacteroidota</taxon>
        <taxon>Flavobacteriia</taxon>
        <taxon>Flavobacteriales</taxon>
        <taxon>Weeksellaceae</taxon>
        <taxon>Bergeyella</taxon>
    </lineage>
</organism>
<reference evidence="1" key="1">
    <citation type="submission" date="2023-10" db="EMBL/GenBank/DDBJ databases">
        <title>Characterization and whole genome sequencing of a novel strain of Bergeyella porcorum QD2021 isolated from pig.</title>
        <authorList>
            <person name="Liu G."/>
            <person name="Chen C."/>
            <person name="Han X."/>
        </authorList>
    </citation>
    <scope>NUCLEOTIDE SEQUENCE</scope>
    <source>
        <strain evidence="1">QD2021</strain>
    </source>
</reference>
<dbReference type="EMBL" id="CP136426">
    <property type="protein sequence ID" value="WOC51511.1"/>
    <property type="molecule type" value="Genomic_DNA"/>
</dbReference>
<gene>
    <name evidence="1" type="ORF">BPO_0864</name>
</gene>
<dbReference type="KEGG" id="bpor:BPO_0864"/>
<dbReference type="Proteomes" id="UP001432059">
    <property type="component" value="Chromosome"/>
</dbReference>
<evidence type="ECO:0000313" key="2">
    <source>
        <dbReference type="Proteomes" id="UP001432059"/>
    </source>
</evidence>
<dbReference type="RefSeq" id="WP_327985131.1">
    <property type="nucleotide sequence ID" value="NZ_CP136426.1"/>
</dbReference>
<sequence>MENNQFIYKQEYEGMEGIVLESRGGAKDSNNFRNPDYKFLRRFILELLKQAGETDVQIYIAARNSVYKNLEDRLISIDGVTEFDFNSIGIDDFETKLNEAVRTKGQVPNAKGGNDTKKLFFRTKCNLNMLNDNPVEVKDGFDLEAVLKEFSFDFNRPLDDRNLLKTLVNELQDALYQFLKINLPSYNWQKEYTPSTTRKDSFDIYGYNATENRTIVVELDPHRADSIAKKFVSRIVLLKNENLYYVAFLYPGTDKMPKNEAIKYCDDCAIIAEAMNTENATKKFLSHFL</sequence>